<keyword evidence="3" id="KW-1185">Reference proteome</keyword>
<proteinExistence type="predicted"/>
<sequence length="240" mass="25989">MISKFKKRTIVVAIVGVLVVAAVGAGVLINEKKLGVDSNKTVETKTNTKITNKEAVSKRDTISQKDIDKKDTVPQKDADKKDSKVGLKTTNPDEKQTNTVTSKKLNVAQNNTKKKNRTASIGSNINRNTLPNSESSKFRTRNSTKINQNEYVAQQAAIAAINYEENSSKISSVKESQGGDGYANFSDGDIGATVFTNTVTKNGKECYTIRLGSKSMRANGGTGTIDILYVAKDGTVYRNN</sequence>
<protein>
    <submittedName>
        <fullName evidence="2">Uncharacterized protein</fullName>
    </submittedName>
</protein>
<feature type="compositionally biased region" description="Polar residues" evidence="1">
    <location>
        <begin position="118"/>
        <end position="141"/>
    </location>
</feature>
<dbReference type="STRING" id="84029.CROST_07930"/>
<feature type="region of interest" description="Disordered" evidence="1">
    <location>
        <begin position="110"/>
        <end position="141"/>
    </location>
</feature>
<feature type="region of interest" description="Disordered" evidence="1">
    <location>
        <begin position="56"/>
        <end position="98"/>
    </location>
</feature>
<dbReference type="EMBL" id="CP096983">
    <property type="protein sequence ID" value="URZ13586.1"/>
    <property type="molecule type" value="Genomic_DNA"/>
</dbReference>
<gene>
    <name evidence="2" type="ORF">CROST_043520</name>
</gene>
<feature type="compositionally biased region" description="Basic and acidic residues" evidence="1">
    <location>
        <begin position="56"/>
        <end position="96"/>
    </location>
</feature>
<organism evidence="2 3">
    <name type="scientific">Clostridium felsineum</name>
    <dbReference type="NCBI Taxonomy" id="36839"/>
    <lineage>
        <taxon>Bacteria</taxon>
        <taxon>Bacillati</taxon>
        <taxon>Bacillota</taxon>
        <taxon>Clostridia</taxon>
        <taxon>Eubacteriales</taxon>
        <taxon>Clostridiaceae</taxon>
        <taxon>Clostridium</taxon>
    </lineage>
</organism>
<dbReference type="Proteomes" id="UP000190951">
    <property type="component" value="Chromosome"/>
</dbReference>
<dbReference type="RefSeq" id="WP_077832894.1">
    <property type="nucleotide sequence ID" value="NZ_CP096983.1"/>
</dbReference>
<dbReference type="KEGG" id="crw:CROST_043520"/>
<accession>A0A1S8MCZ0</accession>
<evidence type="ECO:0000256" key="1">
    <source>
        <dbReference type="SAM" id="MobiDB-lite"/>
    </source>
</evidence>
<evidence type="ECO:0000313" key="2">
    <source>
        <dbReference type="EMBL" id="URZ13586.1"/>
    </source>
</evidence>
<dbReference type="AlphaFoldDB" id="A0A1S8MCZ0"/>
<name>A0A1S8MCZ0_9CLOT</name>
<reference evidence="2 3" key="1">
    <citation type="submission" date="2022-04" db="EMBL/GenBank/DDBJ databases">
        <title>Genome sequence of C. roseum typestrain.</title>
        <authorList>
            <person name="Poehlein A."/>
            <person name="Schoch T."/>
            <person name="Duerre P."/>
            <person name="Daniel R."/>
        </authorList>
    </citation>
    <scope>NUCLEOTIDE SEQUENCE [LARGE SCALE GENOMIC DNA]</scope>
    <source>
        <strain evidence="2 3">DSM 7320</strain>
    </source>
</reference>
<evidence type="ECO:0000313" key="3">
    <source>
        <dbReference type="Proteomes" id="UP000190951"/>
    </source>
</evidence>